<organism evidence="1 2">
    <name type="scientific">Panagrolaimus sp. JU765</name>
    <dbReference type="NCBI Taxonomy" id="591449"/>
    <lineage>
        <taxon>Eukaryota</taxon>
        <taxon>Metazoa</taxon>
        <taxon>Ecdysozoa</taxon>
        <taxon>Nematoda</taxon>
        <taxon>Chromadorea</taxon>
        <taxon>Rhabditida</taxon>
        <taxon>Tylenchina</taxon>
        <taxon>Panagrolaimomorpha</taxon>
        <taxon>Panagrolaimoidea</taxon>
        <taxon>Panagrolaimidae</taxon>
        <taxon>Panagrolaimus</taxon>
    </lineage>
</organism>
<reference evidence="2" key="1">
    <citation type="submission" date="2022-11" db="UniProtKB">
        <authorList>
            <consortium name="WormBaseParasite"/>
        </authorList>
    </citation>
    <scope>IDENTIFICATION</scope>
</reference>
<sequence>MIQDRQLYHVIVMDMKKCWSKINSNQILEKNDVTTQLIGVIGNLTHEEEEELLIPGVNDFSVLISQRKKRPQLWLGPGAFLNHDSIVVLRDIEPGDELFIFYGDAFFGENIEFCECETCEKKCLGSFRPEKNIAHPKRTGRGTSPTPSMFSTYTVDSSGNAR</sequence>
<dbReference type="WBParaSite" id="JU765_v2.g4246.t1">
    <property type="protein sequence ID" value="JU765_v2.g4246.t1"/>
    <property type="gene ID" value="JU765_v2.g4246"/>
</dbReference>
<name>A0AC34R7J6_9BILA</name>
<evidence type="ECO:0000313" key="2">
    <source>
        <dbReference type="WBParaSite" id="JU765_v2.g4246.t1"/>
    </source>
</evidence>
<dbReference type="Proteomes" id="UP000887576">
    <property type="component" value="Unplaced"/>
</dbReference>
<protein>
    <submittedName>
        <fullName evidence="2">SET domain-containing protein</fullName>
    </submittedName>
</protein>
<accession>A0AC34R7J6</accession>
<evidence type="ECO:0000313" key="1">
    <source>
        <dbReference type="Proteomes" id="UP000887576"/>
    </source>
</evidence>
<proteinExistence type="predicted"/>